<keyword evidence="9 10" id="KW-0472">Membrane</keyword>
<dbReference type="InterPro" id="IPR010065">
    <property type="entry name" value="AA_ABC_transptr_permease_3TM"/>
</dbReference>
<comment type="caution">
    <text evidence="13">The sequence shown here is derived from an EMBL/GenBank/DDBJ whole genome shotgun (WGS) entry which is preliminary data.</text>
</comment>
<proteinExistence type="inferred from homology"/>
<evidence type="ECO:0000256" key="2">
    <source>
        <dbReference type="ARBA" id="ARBA00010072"/>
    </source>
</evidence>
<dbReference type="Gene3D" id="1.10.3720.10">
    <property type="entry name" value="MetI-like"/>
    <property type="match status" value="1"/>
</dbReference>
<dbReference type="EMBL" id="DAAMKB010000148">
    <property type="protein sequence ID" value="HAC7046920.1"/>
    <property type="molecule type" value="Genomic_DNA"/>
</dbReference>
<dbReference type="InterPro" id="IPR035906">
    <property type="entry name" value="MetI-like_sf"/>
</dbReference>
<reference evidence="13" key="1">
    <citation type="journal article" date="2018" name="Genome Biol.">
        <title>SKESA: strategic k-mer extension for scrupulous assemblies.</title>
        <authorList>
            <person name="Souvorov A."/>
            <person name="Agarwala R."/>
            <person name="Lipman D.J."/>
        </authorList>
    </citation>
    <scope>NUCLEOTIDE SEQUENCE</scope>
    <source>
        <strain evidence="13">Salmonella enterica</strain>
    </source>
</reference>
<dbReference type="GO" id="GO:0015184">
    <property type="term" value="F:L-cystine transmembrane transporter activity"/>
    <property type="evidence" value="ECO:0007669"/>
    <property type="project" value="TreeGrafter"/>
</dbReference>
<feature type="transmembrane region" description="Helical" evidence="10">
    <location>
        <begin position="94"/>
        <end position="115"/>
    </location>
</feature>
<feature type="transmembrane region" description="Helical" evidence="10">
    <location>
        <begin position="136"/>
        <end position="154"/>
    </location>
</feature>
<evidence type="ECO:0000256" key="9">
    <source>
        <dbReference type="ARBA" id="ARBA00023136"/>
    </source>
</evidence>
<evidence type="ECO:0000256" key="6">
    <source>
        <dbReference type="ARBA" id="ARBA00022692"/>
    </source>
</evidence>
<keyword evidence="6 10" id="KW-0812">Transmembrane</keyword>
<sequence>MIAGWSLFFNDLTEQLPLVVDGIKETCKLALIVSITGFLWGIIIFFLSLSRRPVVKAITRLYMDFFIGTPLILILFVIYYGLPQSGIHLSSFTVAVTGFTLNVGAYNAAYMTTAYNALNKYETEAAVVQGLNKRQVFLWIILPQVLLSSIPALTNQVINNLKDSTIVFLIQYTEFFARIQEVAATSFKFFHAYLFAAIVYLIGVTFIVGLTRFLEHRLLRHYGQGDLDPPSPDSFCILS</sequence>
<evidence type="ECO:0000256" key="3">
    <source>
        <dbReference type="ARBA" id="ARBA00022448"/>
    </source>
</evidence>
<comment type="similarity">
    <text evidence="2">Belongs to the binding-protein-dependent transport system permease family. HisMQ subfamily.</text>
</comment>
<dbReference type="AlphaFoldDB" id="A0A751XJG2"/>
<dbReference type="GO" id="GO:0043190">
    <property type="term" value="C:ATP-binding cassette (ABC) transporter complex"/>
    <property type="evidence" value="ECO:0007669"/>
    <property type="project" value="InterPro"/>
</dbReference>
<dbReference type="PANTHER" id="PTHR30614:SF0">
    <property type="entry name" value="L-CYSTINE TRANSPORT SYSTEM PERMEASE PROTEIN TCYL"/>
    <property type="match status" value="1"/>
</dbReference>
<evidence type="ECO:0000256" key="4">
    <source>
        <dbReference type="ARBA" id="ARBA00022475"/>
    </source>
</evidence>
<protein>
    <submittedName>
        <fullName evidence="13">Amino acid ABC transporter permease</fullName>
    </submittedName>
</protein>
<dbReference type="PROSITE" id="PS50928">
    <property type="entry name" value="ABC_TM1"/>
    <property type="match status" value="1"/>
</dbReference>
<feature type="domain" description="ABC transmembrane type-1" evidence="11">
    <location>
        <begin position="23"/>
        <end position="211"/>
    </location>
</feature>
<feature type="transmembrane region" description="Helical" evidence="10">
    <location>
        <begin position="29"/>
        <end position="49"/>
    </location>
</feature>
<feature type="transmembrane region" description="Helical" evidence="10">
    <location>
        <begin position="192"/>
        <end position="214"/>
    </location>
</feature>
<dbReference type="Pfam" id="PF00528">
    <property type="entry name" value="BPD_transp_1"/>
    <property type="match status" value="1"/>
</dbReference>
<evidence type="ECO:0000313" key="12">
    <source>
        <dbReference type="EMBL" id="HAC7046920.1"/>
    </source>
</evidence>
<dbReference type="SUPFAM" id="SSF161098">
    <property type="entry name" value="MetI-like"/>
    <property type="match status" value="1"/>
</dbReference>
<evidence type="ECO:0000256" key="10">
    <source>
        <dbReference type="RuleBase" id="RU363032"/>
    </source>
</evidence>
<keyword evidence="8 10" id="KW-1133">Transmembrane helix</keyword>
<dbReference type="RefSeq" id="WP_203438251.1">
    <property type="nucleotide sequence ID" value="NZ_CP063140.1"/>
</dbReference>
<gene>
    <name evidence="12" type="ORF">G0E04_23295</name>
    <name evidence="13" type="ORF">G9X10_004468</name>
</gene>
<feature type="transmembrane region" description="Helical" evidence="10">
    <location>
        <begin position="61"/>
        <end position="82"/>
    </location>
</feature>
<dbReference type="PANTHER" id="PTHR30614">
    <property type="entry name" value="MEMBRANE COMPONENT OF AMINO ACID ABC TRANSPORTER"/>
    <property type="match status" value="1"/>
</dbReference>
<dbReference type="NCBIfam" id="TIGR01726">
    <property type="entry name" value="HEQRo_perm_3TM"/>
    <property type="match status" value="1"/>
</dbReference>
<accession>A0A751XJG2</accession>
<evidence type="ECO:0000256" key="5">
    <source>
        <dbReference type="ARBA" id="ARBA00022519"/>
    </source>
</evidence>
<keyword evidence="7" id="KW-0029">Amino-acid transport</keyword>
<organism evidence="13">
    <name type="scientific">Salmonella enterica subsp. enterica serovar Napoli</name>
    <dbReference type="NCBI Taxonomy" id="1151001"/>
    <lineage>
        <taxon>Bacteria</taxon>
        <taxon>Pseudomonadati</taxon>
        <taxon>Pseudomonadota</taxon>
        <taxon>Gammaproteobacteria</taxon>
        <taxon>Enterobacterales</taxon>
        <taxon>Enterobacteriaceae</taxon>
        <taxon>Salmonella</taxon>
    </lineage>
</organism>
<evidence type="ECO:0000256" key="1">
    <source>
        <dbReference type="ARBA" id="ARBA00004429"/>
    </source>
</evidence>
<name>A0A751XJG2_SALET</name>
<keyword evidence="5" id="KW-0997">Cell inner membrane</keyword>
<evidence type="ECO:0000256" key="8">
    <source>
        <dbReference type="ARBA" id="ARBA00022989"/>
    </source>
</evidence>
<evidence type="ECO:0000259" key="11">
    <source>
        <dbReference type="PROSITE" id="PS50928"/>
    </source>
</evidence>
<dbReference type="InterPro" id="IPR043429">
    <property type="entry name" value="ArtM/GltK/GlnP/TcyL/YhdX-like"/>
</dbReference>
<evidence type="ECO:0000313" key="13">
    <source>
        <dbReference type="EMBL" id="HAF7195958.1"/>
    </source>
</evidence>
<dbReference type="InterPro" id="IPR000515">
    <property type="entry name" value="MetI-like"/>
</dbReference>
<keyword evidence="4" id="KW-1003">Cell membrane</keyword>
<dbReference type="CDD" id="cd06261">
    <property type="entry name" value="TM_PBP2"/>
    <property type="match status" value="1"/>
</dbReference>
<comment type="subcellular location">
    <subcellularLocation>
        <location evidence="1">Cell inner membrane</location>
        <topology evidence="1">Multi-pass membrane protein</topology>
    </subcellularLocation>
    <subcellularLocation>
        <location evidence="10">Cell membrane</location>
        <topology evidence="10">Multi-pass membrane protein</topology>
    </subcellularLocation>
</comment>
<reference evidence="13" key="2">
    <citation type="submission" date="2018-07" db="EMBL/GenBank/DDBJ databases">
        <authorList>
            <consortium name="NCBI Pathogen Detection Project"/>
        </authorList>
    </citation>
    <scope>NUCLEOTIDE SEQUENCE</scope>
    <source>
        <strain evidence="13">Salmonella enterica</strain>
    </source>
</reference>
<dbReference type="EMBL" id="DAAWBQ010000137">
    <property type="protein sequence ID" value="HAF7195958.1"/>
    <property type="molecule type" value="Genomic_DNA"/>
</dbReference>
<evidence type="ECO:0000256" key="7">
    <source>
        <dbReference type="ARBA" id="ARBA00022970"/>
    </source>
</evidence>
<keyword evidence="3 10" id="KW-0813">Transport</keyword>